<evidence type="ECO:0008006" key="3">
    <source>
        <dbReference type="Google" id="ProtNLM"/>
    </source>
</evidence>
<protein>
    <recommendedName>
        <fullName evidence="3">Permuted papain-like amidase enzyme, YaeF/YiiX, C92 family</fullName>
    </recommendedName>
</protein>
<dbReference type="Proteomes" id="UP000198636">
    <property type="component" value="Unassembled WGS sequence"/>
</dbReference>
<sequence length="269" mass="30572">MEKIKKIDLFPGDILLCRGKGWISDLIVLFDGGTYSHTAVYVGERCGEHLIIQATSDGVVCTPIEDIKTETFTDVYRFNKNGHKLGDDQYPYNPVIDVCQKYADSKTKYAFSHLILLAILSVTREIPLDYTTKKIIRSILDDATAHLFKLIDNKTTPMVCSEVAYRAFDEADNNRKYQLSIEGITLKKIKEGMMEASNEIRDISNSNADLAVIDIDLYNSKQRFVDMWSKLKEEENTLYSIPLNPIAPCVTPKDLEKSRNLIKIGELEF</sequence>
<dbReference type="Gene3D" id="3.90.1720.10">
    <property type="entry name" value="endopeptidase domain like (from Nostoc punctiforme)"/>
    <property type="match status" value="1"/>
</dbReference>
<dbReference type="STRING" id="1120976.SAMN03080606_02955"/>
<dbReference type="OrthoDB" id="9805237at2"/>
<dbReference type="InterPro" id="IPR038765">
    <property type="entry name" value="Papain-like_cys_pep_sf"/>
</dbReference>
<evidence type="ECO:0000313" key="1">
    <source>
        <dbReference type="EMBL" id="SCY90353.1"/>
    </source>
</evidence>
<accession>A0A1G5JPP1</accession>
<dbReference type="AlphaFoldDB" id="A0A1G5JPP1"/>
<organism evidence="1 2">
    <name type="scientific">Alkaliphilus peptidifermentans DSM 18978</name>
    <dbReference type="NCBI Taxonomy" id="1120976"/>
    <lineage>
        <taxon>Bacteria</taxon>
        <taxon>Bacillati</taxon>
        <taxon>Bacillota</taxon>
        <taxon>Clostridia</taxon>
        <taxon>Peptostreptococcales</taxon>
        <taxon>Natronincolaceae</taxon>
        <taxon>Alkaliphilus</taxon>
    </lineage>
</organism>
<gene>
    <name evidence="1" type="ORF">SAMN03080606_02955</name>
</gene>
<name>A0A1G5JPP1_9FIRM</name>
<dbReference type="EMBL" id="FMUS01000021">
    <property type="protein sequence ID" value="SCY90353.1"/>
    <property type="molecule type" value="Genomic_DNA"/>
</dbReference>
<keyword evidence="2" id="KW-1185">Reference proteome</keyword>
<dbReference type="SUPFAM" id="SSF54001">
    <property type="entry name" value="Cysteine proteinases"/>
    <property type="match status" value="1"/>
</dbReference>
<dbReference type="RefSeq" id="WP_091545169.1">
    <property type="nucleotide sequence ID" value="NZ_FMUS01000021.1"/>
</dbReference>
<reference evidence="1 2" key="1">
    <citation type="submission" date="2016-10" db="EMBL/GenBank/DDBJ databases">
        <authorList>
            <person name="de Groot N.N."/>
        </authorList>
    </citation>
    <scope>NUCLEOTIDE SEQUENCE [LARGE SCALE GENOMIC DNA]</scope>
    <source>
        <strain evidence="1 2">DSM 18978</strain>
    </source>
</reference>
<proteinExistence type="predicted"/>
<evidence type="ECO:0000313" key="2">
    <source>
        <dbReference type="Proteomes" id="UP000198636"/>
    </source>
</evidence>